<evidence type="ECO:0000256" key="6">
    <source>
        <dbReference type="ARBA" id="ARBA00022777"/>
    </source>
</evidence>
<dbReference type="EMBL" id="JMSN01000047">
    <property type="protein sequence ID" value="KDN44876.1"/>
    <property type="molecule type" value="Genomic_DNA"/>
</dbReference>
<reference evidence="9 10" key="1">
    <citation type="submission" date="2014-05" db="EMBL/GenBank/DDBJ databases">
        <title>Draft genome sequence of a rare smut relative, Tilletiaria anomala UBC 951.</title>
        <authorList>
            <consortium name="DOE Joint Genome Institute"/>
            <person name="Toome M."/>
            <person name="Kuo A."/>
            <person name="Henrissat B."/>
            <person name="Lipzen A."/>
            <person name="Tritt A."/>
            <person name="Yoshinaga Y."/>
            <person name="Zane M."/>
            <person name="Barry K."/>
            <person name="Grigoriev I.V."/>
            <person name="Spatafora J.W."/>
            <person name="Aimea M.C."/>
        </authorList>
    </citation>
    <scope>NUCLEOTIDE SEQUENCE [LARGE SCALE GENOMIC DNA]</scope>
    <source>
        <strain evidence="9 10">UBC 951</strain>
    </source>
</reference>
<dbReference type="Gene3D" id="3.30.200.110">
    <property type="entry name" value="Inositol-pentakisphosphate 2-kinase, N-lobe"/>
    <property type="match status" value="1"/>
</dbReference>
<sequence length="514" mass="57223">MSGWPPTNLDASLLHAEEWSFLAEGGQNLLLRYTGPIASSPQQLSSSVGSPFLGEEGALALRVKKQKLKSGKNGKPQTPQIDSQAFQSKVIVPLLGLSDVLPASIPIELPCYETADIHAQGHPFVEAIARRIEESRPERRRLIDEIDPSASLIWAVEDLTSSGHAVTASRAVPRRVLAVEIKPKWLFLPALVEATDREVKATFDFKKNISRYKMHRIHRDPSLSLAEWQQLYDPLDLASRDPARTRHALEALWNEWRRTSDAIPTAGNESDDINGMDNGDAVASSASTQQHMNNNLRVYLNGNFLCGEQWAELTEFLSVELSEDHVKQAFLDLLLSHLHASPLLERLAVCQSAADIQLLGQGWSDLERSEPVSDVGASSAAPFQLKDGSSSAAATIMKEPTLQELIEAVMIAPGAQSNRAARLLAKSHRAEILQYVVSATFKDCSMFLRFIRNSEHDGPECSIRLIDLDPKPVGSMYKWWKIDQEIVESFKAWVEKNRLDWDKSTTPWKLVQKT</sequence>
<comment type="domain">
    <text evidence="8">The EXKPK motif is conserved in inositol-pentakisphosphate 2-kinases of both family 1 and 2.</text>
</comment>
<dbReference type="GO" id="GO:0005634">
    <property type="term" value="C:nucleus"/>
    <property type="evidence" value="ECO:0007669"/>
    <property type="project" value="TreeGrafter"/>
</dbReference>
<evidence type="ECO:0000256" key="7">
    <source>
        <dbReference type="ARBA" id="ARBA00022840"/>
    </source>
</evidence>
<dbReference type="OMA" id="WKYISEG"/>
<evidence type="ECO:0000256" key="1">
    <source>
        <dbReference type="ARBA" id="ARBA00001774"/>
    </source>
</evidence>
<dbReference type="InterPro" id="IPR009286">
    <property type="entry name" value="Ins_P5_2-kin"/>
</dbReference>
<dbReference type="InParanoid" id="A0A066VTV6"/>
<dbReference type="GO" id="GO:0035299">
    <property type="term" value="F:inositol-1,3,4,5,6-pentakisphosphate 2-kinase activity"/>
    <property type="evidence" value="ECO:0007669"/>
    <property type="project" value="UniProtKB-EC"/>
</dbReference>
<dbReference type="RefSeq" id="XP_013242943.1">
    <property type="nucleotide sequence ID" value="XM_013387489.1"/>
</dbReference>
<evidence type="ECO:0000313" key="10">
    <source>
        <dbReference type="Proteomes" id="UP000027361"/>
    </source>
</evidence>
<evidence type="ECO:0000313" key="9">
    <source>
        <dbReference type="EMBL" id="KDN44876.1"/>
    </source>
</evidence>
<dbReference type="InterPro" id="IPR043001">
    <property type="entry name" value="IP5_2-K_N_lobe"/>
</dbReference>
<dbReference type="GeneID" id="25264537"/>
<dbReference type="OrthoDB" id="272370at2759"/>
<keyword evidence="5 8" id="KW-0547">Nucleotide-binding</keyword>
<organism evidence="9 10">
    <name type="scientific">Tilletiaria anomala (strain ATCC 24038 / CBS 436.72 / UBC 951)</name>
    <dbReference type="NCBI Taxonomy" id="1037660"/>
    <lineage>
        <taxon>Eukaryota</taxon>
        <taxon>Fungi</taxon>
        <taxon>Dikarya</taxon>
        <taxon>Basidiomycota</taxon>
        <taxon>Ustilaginomycotina</taxon>
        <taxon>Exobasidiomycetes</taxon>
        <taxon>Georgefischeriales</taxon>
        <taxon>Tilletiariaceae</taxon>
        <taxon>Tilletiaria</taxon>
    </lineage>
</organism>
<keyword evidence="6 8" id="KW-0418">Kinase</keyword>
<evidence type="ECO:0000256" key="8">
    <source>
        <dbReference type="RuleBase" id="RU364126"/>
    </source>
</evidence>
<gene>
    <name evidence="9" type="ORF">K437DRAFT_256829</name>
</gene>
<dbReference type="GO" id="GO:0032958">
    <property type="term" value="P:inositol phosphate biosynthetic process"/>
    <property type="evidence" value="ECO:0007669"/>
    <property type="project" value="TreeGrafter"/>
</dbReference>
<protein>
    <recommendedName>
        <fullName evidence="3 8">Inositol-pentakisphosphate 2-kinase</fullName>
        <ecNumber evidence="2 8">2.7.1.158</ecNumber>
    </recommendedName>
</protein>
<dbReference type="PANTHER" id="PTHR14456:SF2">
    <property type="entry name" value="INOSITOL-PENTAKISPHOSPHATE 2-KINASE"/>
    <property type="match status" value="1"/>
</dbReference>
<dbReference type="STRING" id="1037660.A0A066VTV6"/>
<evidence type="ECO:0000256" key="3">
    <source>
        <dbReference type="ARBA" id="ARBA00014846"/>
    </source>
</evidence>
<evidence type="ECO:0000256" key="2">
    <source>
        <dbReference type="ARBA" id="ARBA00012023"/>
    </source>
</evidence>
<comment type="catalytic activity">
    <reaction evidence="1 8">
        <text>1D-myo-inositol 1,3,4,5,6-pentakisphosphate + ATP = 1D-myo-inositol hexakisphosphate + ADP + H(+)</text>
        <dbReference type="Rhea" id="RHEA:20313"/>
        <dbReference type="ChEBI" id="CHEBI:15378"/>
        <dbReference type="ChEBI" id="CHEBI:30616"/>
        <dbReference type="ChEBI" id="CHEBI:57733"/>
        <dbReference type="ChEBI" id="CHEBI:58130"/>
        <dbReference type="ChEBI" id="CHEBI:456216"/>
        <dbReference type="EC" id="2.7.1.158"/>
    </reaction>
</comment>
<dbReference type="HOGENOM" id="CLU_033188_1_0_1"/>
<proteinExistence type="predicted"/>
<comment type="caution">
    <text evidence="9">The sequence shown here is derived from an EMBL/GenBank/DDBJ whole genome shotgun (WGS) entry which is preliminary data.</text>
</comment>
<evidence type="ECO:0000256" key="5">
    <source>
        <dbReference type="ARBA" id="ARBA00022741"/>
    </source>
</evidence>
<keyword evidence="10" id="KW-1185">Reference proteome</keyword>
<dbReference type="AlphaFoldDB" id="A0A066VTV6"/>
<dbReference type="Pfam" id="PF06090">
    <property type="entry name" value="Ins_P5_2-kin"/>
    <property type="match status" value="1"/>
</dbReference>
<evidence type="ECO:0000256" key="4">
    <source>
        <dbReference type="ARBA" id="ARBA00022679"/>
    </source>
</evidence>
<comment type="function">
    <text evidence="8">Phosphorylates Ins(1,3,4,5,6)P5 at position 2 to form Ins(1,2,3,4,5,6)P6 (InsP6 or phytate).</text>
</comment>
<name>A0A066VTV6_TILAU</name>
<dbReference type="EC" id="2.7.1.158" evidence="2 8"/>
<dbReference type="Proteomes" id="UP000027361">
    <property type="component" value="Unassembled WGS sequence"/>
</dbReference>
<keyword evidence="4 8" id="KW-0808">Transferase</keyword>
<dbReference type="PANTHER" id="PTHR14456">
    <property type="entry name" value="INOSITOL POLYPHOSPHATE KINASE 1"/>
    <property type="match status" value="1"/>
</dbReference>
<keyword evidence="7 8" id="KW-0067">ATP-binding</keyword>
<dbReference type="GO" id="GO:0005524">
    <property type="term" value="F:ATP binding"/>
    <property type="evidence" value="ECO:0007669"/>
    <property type="project" value="UniProtKB-KW"/>
</dbReference>
<accession>A0A066VTV6</accession>